<dbReference type="HAMAP" id="MF_01328_B">
    <property type="entry name" value="Ribosomal_uL4_B"/>
    <property type="match status" value="1"/>
</dbReference>
<feature type="region of interest" description="Disordered" evidence="6">
    <location>
        <begin position="59"/>
        <end position="79"/>
    </location>
</feature>
<dbReference type="GO" id="GO:0006412">
    <property type="term" value="P:translation"/>
    <property type="evidence" value="ECO:0007669"/>
    <property type="project" value="UniProtKB-UniRule"/>
</dbReference>
<comment type="subunit">
    <text evidence="5">Part of the 50S ribosomal subunit.</text>
</comment>
<evidence type="ECO:0000256" key="6">
    <source>
        <dbReference type="SAM" id="MobiDB-lite"/>
    </source>
</evidence>
<evidence type="ECO:0000256" key="4">
    <source>
        <dbReference type="ARBA" id="ARBA00035244"/>
    </source>
</evidence>
<keyword evidence="2 5" id="KW-0689">Ribosomal protein</keyword>
<dbReference type="NCBIfam" id="TIGR03953">
    <property type="entry name" value="rplD_bact"/>
    <property type="match status" value="1"/>
</dbReference>
<feature type="compositionally biased region" description="Basic residues" evidence="6">
    <location>
        <begin position="59"/>
        <end position="70"/>
    </location>
</feature>
<protein>
    <recommendedName>
        <fullName evidence="4 5">Large ribosomal subunit protein uL4</fullName>
    </recommendedName>
</protein>
<evidence type="ECO:0000313" key="8">
    <source>
        <dbReference type="Proteomes" id="UP000176376"/>
    </source>
</evidence>
<dbReference type="AlphaFoldDB" id="A0A1F7JKD9"/>
<accession>A0A1F7JKD9</accession>
<comment type="caution">
    <text evidence="7">The sequence shown here is derived from an EMBL/GenBank/DDBJ whole genome shotgun (WGS) entry which is preliminary data.</text>
</comment>
<comment type="function">
    <text evidence="5">Forms part of the polypeptide exit tunnel.</text>
</comment>
<evidence type="ECO:0000256" key="3">
    <source>
        <dbReference type="ARBA" id="ARBA00023274"/>
    </source>
</evidence>
<proteinExistence type="inferred from homology"/>
<dbReference type="Pfam" id="PF00573">
    <property type="entry name" value="Ribosomal_L4"/>
    <property type="match status" value="1"/>
</dbReference>
<keyword evidence="3 5" id="KW-0687">Ribonucleoprotein</keyword>
<keyword evidence="5" id="KW-0694">RNA-binding</keyword>
<organism evidence="7 8">
    <name type="scientific">Candidatus Roizmanbacteria bacterium RIFCSPLOWO2_02_FULL_38_10</name>
    <dbReference type="NCBI Taxonomy" id="1802074"/>
    <lineage>
        <taxon>Bacteria</taxon>
        <taxon>Candidatus Roizmaniibacteriota</taxon>
    </lineage>
</organism>
<sequence>MEGKKIEEISLDKKYFGVNVSPRLVAQYVRVYEDRQHQGTRRVKTRADVIGSTAKILRQKGTGRARHGSRKAPIFVGGGVAHGPQPKGDSLTISKKQKKLVFYGALTMQYKNRGFIFMKGLDKVQPKTKAMSDVLKKNDLDKTNKLLLVYSKLQNKDLILSARNIAGLSLKNAGLLNAMDLLKAKKILMTVESLDYITQHENK</sequence>
<evidence type="ECO:0000256" key="1">
    <source>
        <dbReference type="ARBA" id="ARBA00010528"/>
    </source>
</evidence>
<dbReference type="GO" id="GO:1990904">
    <property type="term" value="C:ribonucleoprotein complex"/>
    <property type="evidence" value="ECO:0007669"/>
    <property type="project" value="UniProtKB-KW"/>
</dbReference>
<name>A0A1F7JKD9_9BACT</name>
<evidence type="ECO:0000313" key="7">
    <source>
        <dbReference type="EMBL" id="OGK56060.1"/>
    </source>
</evidence>
<evidence type="ECO:0000256" key="2">
    <source>
        <dbReference type="ARBA" id="ARBA00022980"/>
    </source>
</evidence>
<dbReference type="InterPro" id="IPR002136">
    <property type="entry name" value="Ribosomal_uL4"/>
</dbReference>
<dbReference type="GO" id="GO:0003735">
    <property type="term" value="F:structural constituent of ribosome"/>
    <property type="evidence" value="ECO:0007669"/>
    <property type="project" value="InterPro"/>
</dbReference>
<reference evidence="7 8" key="1">
    <citation type="journal article" date="2016" name="Nat. Commun.">
        <title>Thousands of microbial genomes shed light on interconnected biogeochemical processes in an aquifer system.</title>
        <authorList>
            <person name="Anantharaman K."/>
            <person name="Brown C.T."/>
            <person name="Hug L.A."/>
            <person name="Sharon I."/>
            <person name="Castelle C.J."/>
            <person name="Probst A.J."/>
            <person name="Thomas B.C."/>
            <person name="Singh A."/>
            <person name="Wilkins M.J."/>
            <person name="Karaoz U."/>
            <person name="Brodie E.L."/>
            <person name="Williams K.H."/>
            <person name="Hubbard S.S."/>
            <person name="Banfield J.F."/>
        </authorList>
    </citation>
    <scope>NUCLEOTIDE SEQUENCE [LARGE SCALE GENOMIC DNA]</scope>
</reference>
<gene>
    <name evidence="5" type="primary">rplD</name>
    <name evidence="7" type="ORF">A3J15_00410</name>
</gene>
<evidence type="ECO:0000256" key="5">
    <source>
        <dbReference type="HAMAP-Rule" id="MF_01328"/>
    </source>
</evidence>
<dbReference type="PANTHER" id="PTHR10746:SF6">
    <property type="entry name" value="LARGE RIBOSOMAL SUBUNIT PROTEIN UL4M"/>
    <property type="match status" value="1"/>
</dbReference>
<dbReference type="Gene3D" id="3.40.1370.10">
    <property type="match status" value="1"/>
</dbReference>
<dbReference type="InterPro" id="IPR013005">
    <property type="entry name" value="Ribosomal_uL4-like"/>
</dbReference>
<dbReference type="GO" id="GO:0019843">
    <property type="term" value="F:rRNA binding"/>
    <property type="evidence" value="ECO:0007669"/>
    <property type="project" value="UniProtKB-UniRule"/>
</dbReference>
<keyword evidence="5" id="KW-0699">rRNA-binding</keyword>
<comment type="similarity">
    <text evidence="1 5">Belongs to the universal ribosomal protein uL4 family.</text>
</comment>
<dbReference type="SUPFAM" id="SSF52166">
    <property type="entry name" value="Ribosomal protein L4"/>
    <property type="match status" value="1"/>
</dbReference>
<dbReference type="InterPro" id="IPR023574">
    <property type="entry name" value="Ribosomal_uL4_dom_sf"/>
</dbReference>
<dbReference type="GO" id="GO:0005840">
    <property type="term" value="C:ribosome"/>
    <property type="evidence" value="ECO:0007669"/>
    <property type="project" value="UniProtKB-KW"/>
</dbReference>
<comment type="function">
    <text evidence="5">One of the primary rRNA binding proteins, this protein initially binds near the 5'-end of the 23S rRNA. It is important during the early stages of 50S assembly. It makes multiple contacts with different domains of the 23S rRNA in the assembled 50S subunit and ribosome.</text>
</comment>
<dbReference type="PANTHER" id="PTHR10746">
    <property type="entry name" value="50S RIBOSOMAL PROTEIN L4"/>
    <property type="match status" value="1"/>
</dbReference>
<dbReference type="EMBL" id="MGAY01000048">
    <property type="protein sequence ID" value="OGK56060.1"/>
    <property type="molecule type" value="Genomic_DNA"/>
</dbReference>
<dbReference type="STRING" id="1802074.A3J15_00410"/>
<dbReference type="Proteomes" id="UP000176376">
    <property type="component" value="Unassembled WGS sequence"/>
</dbReference>